<evidence type="ECO:0000313" key="11">
    <source>
        <dbReference type="EMBL" id="AYL98904.1"/>
    </source>
</evidence>
<evidence type="ECO:0000256" key="3">
    <source>
        <dbReference type="ARBA" id="ARBA00022884"/>
    </source>
</evidence>
<evidence type="ECO:0000256" key="10">
    <source>
        <dbReference type="RuleBase" id="RU004008"/>
    </source>
</evidence>
<dbReference type="Gene3D" id="3.90.470.10">
    <property type="entry name" value="Ribosomal protein L22/L17"/>
    <property type="match status" value="1"/>
</dbReference>
<dbReference type="PANTHER" id="PTHR13501">
    <property type="entry name" value="CHLOROPLAST 50S RIBOSOMAL PROTEIN L22-RELATED"/>
    <property type="match status" value="1"/>
</dbReference>
<sequence>MEATTKIKRSVQIRQQKEAAKAVVGGASVAKLQDCPTSPRKMRLVVDLIRGENVFKALSILKFTNKEAAIRVEKLLLSAINNWQAKNEGKNADDLFVKEVSVGGGRQLKRLRPAPQGRGYRIRKRSNHVTLIVDTKNEIN</sequence>
<organism evidence="11 12">
    <name type="scientific">Mucilaginibacter celer</name>
    <dbReference type="NCBI Taxonomy" id="2305508"/>
    <lineage>
        <taxon>Bacteria</taxon>
        <taxon>Pseudomonadati</taxon>
        <taxon>Bacteroidota</taxon>
        <taxon>Sphingobacteriia</taxon>
        <taxon>Sphingobacteriales</taxon>
        <taxon>Sphingobacteriaceae</taxon>
        <taxon>Mucilaginibacter</taxon>
    </lineage>
</organism>
<keyword evidence="12" id="KW-1185">Reference proteome</keyword>
<evidence type="ECO:0000256" key="4">
    <source>
        <dbReference type="ARBA" id="ARBA00022980"/>
    </source>
</evidence>
<dbReference type="InterPro" id="IPR036394">
    <property type="entry name" value="Ribosomal_uL22_sf"/>
</dbReference>
<dbReference type="RefSeq" id="WP_119407168.1">
    <property type="nucleotide sequence ID" value="NZ_CP032869.1"/>
</dbReference>
<dbReference type="KEGG" id="muh:HYN43_028130"/>
<dbReference type="GO" id="GO:0003735">
    <property type="term" value="F:structural constituent of ribosome"/>
    <property type="evidence" value="ECO:0007669"/>
    <property type="project" value="InterPro"/>
</dbReference>
<comment type="function">
    <text evidence="7 10">This protein binds specifically to 23S rRNA; its binding is stimulated by other ribosomal proteins, e.g., L4, L17, and L20. It is important during the early stages of 50S assembly. It makes multiple contacts with different domains of the 23S rRNA in the assembled 50S subunit and ribosome.</text>
</comment>
<dbReference type="CDD" id="cd00336">
    <property type="entry name" value="Ribosomal_L22"/>
    <property type="match status" value="1"/>
</dbReference>
<evidence type="ECO:0000256" key="7">
    <source>
        <dbReference type="HAMAP-Rule" id="MF_01331"/>
    </source>
</evidence>
<dbReference type="NCBIfam" id="TIGR01044">
    <property type="entry name" value="rplV_bact"/>
    <property type="match status" value="1"/>
</dbReference>
<dbReference type="HAMAP" id="MF_01331_B">
    <property type="entry name" value="Ribosomal_uL22_B"/>
    <property type="match status" value="1"/>
</dbReference>
<keyword evidence="3 7" id="KW-0694">RNA-binding</keyword>
<name>A0A494VV77_9SPHI</name>
<proteinExistence type="inferred from homology"/>
<dbReference type="InterPro" id="IPR047867">
    <property type="entry name" value="Ribosomal_uL22_bac/org-type"/>
</dbReference>
<dbReference type="OrthoDB" id="9805969at2"/>
<dbReference type="EMBL" id="CP032869">
    <property type="protein sequence ID" value="AYL98904.1"/>
    <property type="molecule type" value="Genomic_DNA"/>
</dbReference>
<evidence type="ECO:0000256" key="6">
    <source>
        <dbReference type="ARBA" id="ARBA00035207"/>
    </source>
</evidence>
<evidence type="ECO:0000313" key="12">
    <source>
        <dbReference type="Proteomes" id="UP000270046"/>
    </source>
</evidence>
<dbReference type="Proteomes" id="UP000270046">
    <property type="component" value="Chromosome"/>
</dbReference>
<dbReference type="PANTHER" id="PTHR13501:SF8">
    <property type="entry name" value="LARGE RIBOSOMAL SUBUNIT PROTEIN UL22M"/>
    <property type="match status" value="1"/>
</dbReference>
<evidence type="ECO:0000256" key="8">
    <source>
        <dbReference type="RuleBase" id="RU004005"/>
    </source>
</evidence>
<evidence type="ECO:0000256" key="1">
    <source>
        <dbReference type="ARBA" id="ARBA00009451"/>
    </source>
</evidence>
<comment type="similarity">
    <text evidence="1 7 8">Belongs to the universal ribosomal protein uL22 family.</text>
</comment>
<keyword evidence="2 7" id="KW-0699">rRNA-binding</keyword>
<accession>A0A494VV77</accession>
<dbReference type="Pfam" id="PF00237">
    <property type="entry name" value="Ribosomal_L22"/>
    <property type="match status" value="1"/>
</dbReference>
<evidence type="ECO:0000256" key="9">
    <source>
        <dbReference type="RuleBase" id="RU004006"/>
    </source>
</evidence>
<protein>
    <recommendedName>
        <fullName evidence="6 7">Large ribosomal subunit protein uL22</fullName>
    </recommendedName>
</protein>
<dbReference type="GO" id="GO:0019843">
    <property type="term" value="F:rRNA binding"/>
    <property type="evidence" value="ECO:0007669"/>
    <property type="project" value="UniProtKB-UniRule"/>
</dbReference>
<dbReference type="AlphaFoldDB" id="A0A494VV77"/>
<keyword evidence="4 7" id="KW-0689">Ribosomal protein</keyword>
<dbReference type="InterPro" id="IPR001063">
    <property type="entry name" value="Ribosomal_uL22"/>
</dbReference>
<dbReference type="GO" id="GO:0022625">
    <property type="term" value="C:cytosolic large ribosomal subunit"/>
    <property type="evidence" value="ECO:0007669"/>
    <property type="project" value="TreeGrafter"/>
</dbReference>
<comment type="function">
    <text evidence="7">The globular domain of the protein is located near the polypeptide exit tunnel on the outside of the subunit, while an extended beta-hairpin is found that lines the wall of the exit tunnel in the center of the 70S ribosome.</text>
</comment>
<gene>
    <name evidence="7" type="primary">rplV</name>
    <name evidence="11" type="ORF">HYN43_028130</name>
</gene>
<dbReference type="GO" id="GO:0006412">
    <property type="term" value="P:translation"/>
    <property type="evidence" value="ECO:0007669"/>
    <property type="project" value="UniProtKB-UniRule"/>
</dbReference>
<comment type="subunit">
    <text evidence="7 9">Part of the 50S ribosomal subunit.</text>
</comment>
<reference evidence="11 12" key="1">
    <citation type="submission" date="2018-10" db="EMBL/GenBank/DDBJ databases">
        <title>Genome sequencing of Mucilaginibacter sp. HYN0043.</title>
        <authorList>
            <person name="Kim M."/>
            <person name="Yi H."/>
        </authorList>
    </citation>
    <scope>NUCLEOTIDE SEQUENCE [LARGE SCALE GENOMIC DNA]</scope>
    <source>
        <strain evidence="11 12">HYN0043</strain>
    </source>
</reference>
<evidence type="ECO:0000256" key="2">
    <source>
        <dbReference type="ARBA" id="ARBA00022730"/>
    </source>
</evidence>
<dbReference type="SUPFAM" id="SSF54843">
    <property type="entry name" value="Ribosomal protein L22"/>
    <property type="match status" value="1"/>
</dbReference>
<evidence type="ECO:0000256" key="5">
    <source>
        <dbReference type="ARBA" id="ARBA00023274"/>
    </source>
</evidence>
<dbReference type="InterPro" id="IPR005727">
    <property type="entry name" value="Ribosomal_uL22_bac/chlpt-type"/>
</dbReference>
<keyword evidence="5 7" id="KW-0687">Ribonucleoprotein</keyword>